<proteinExistence type="predicted"/>
<dbReference type="PANTHER" id="PTHR43679:SF2">
    <property type="entry name" value="OCTANOYL-[GCVH]:PROTEIN N-OCTANOYLTRANSFERASE"/>
    <property type="match status" value="1"/>
</dbReference>
<comment type="caution">
    <text evidence="2">The sequence shown here is derived from an EMBL/GenBank/DDBJ whole genome shotgun (WGS) entry which is preliminary data.</text>
</comment>
<dbReference type="AlphaFoldDB" id="A0A0R1LU71"/>
<dbReference type="EMBL" id="AZEE01000017">
    <property type="protein sequence ID" value="KRK99181.1"/>
    <property type="molecule type" value="Genomic_DNA"/>
</dbReference>
<dbReference type="Gene3D" id="3.30.930.10">
    <property type="entry name" value="Bira Bifunctional Protein, Domain 2"/>
    <property type="match status" value="1"/>
</dbReference>
<keyword evidence="3" id="KW-1185">Reference proteome</keyword>
<organism evidence="2 3">
    <name type="scientific">Secundilactobacillus odoratitofui DSM 19909 = JCM 15043</name>
    <dbReference type="NCBI Taxonomy" id="1423776"/>
    <lineage>
        <taxon>Bacteria</taxon>
        <taxon>Bacillati</taxon>
        <taxon>Bacillota</taxon>
        <taxon>Bacilli</taxon>
        <taxon>Lactobacillales</taxon>
        <taxon>Lactobacillaceae</taxon>
        <taxon>Secundilactobacillus</taxon>
    </lineage>
</organism>
<dbReference type="PROSITE" id="PS51733">
    <property type="entry name" value="BPL_LPL_CATALYTIC"/>
    <property type="match status" value="1"/>
</dbReference>
<evidence type="ECO:0000313" key="3">
    <source>
        <dbReference type="Proteomes" id="UP000051160"/>
    </source>
</evidence>
<feature type="domain" description="BPL/LPL catalytic" evidence="1">
    <location>
        <begin position="38"/>
        <end position="222"/>
    </location>
</feature>
<dbReference type="GO" id="GO:0016740">
    <property type="term" value="F:transferase activity"/>
    <property type="evidence" value="ECO:0007669"/>
    <property type="project" value="UniProtKB-ARBA"/>
</dbReference>
<keyword evidence="2" id="KW-0436">Ligase</keyword>
<dbReference type="PANTHER" id="PTHR43679">
    <property type="entry name" value="OCTANOYLTRANSFERASE LIPM-RELATED"/>
    <property type="match status" value="1"/>
</dbReference>
<dbReference type="GO" id="GO:0009249">
    <property type="term" value="P:protein lipoylation"/>
    <property type="evidence" value="ECO:0007669"/>
    <property type="project" value="UniProtKB-ARBA"/>
</dbReference>
<dbReference type="Proteomes" id="UP000051160">
    <property type="component" value="Unassembled WGS sequence"/>
</dbReference>
<dbReference type="InterPro" id="IPR004143">
    <property type="entry name" value="BPL_LPL_catalytic"/>
</dbReference>
<dbReference type="GO" id="GO:0140096">
    <property type="term" value="F:catalytic activity, acting on a protein"/>
    <property type="evidence" value="ECO:0007669"/>
    <property type="project" value="UniProtKB-ARBA"/>
</dbReference>
<evidence type="ECO:0000313" key="2">
    <source>
        <dbReference type="EMBL" id="KRK99181.1"/>
    </source>
</evidence>
<dbReference type="Pfam" id="PF21948">
    <property type="entry name" value="LplA-B_cat"/>
    <property type="match status" value="1"/>
</dbReference>
<accession>A0A0R1LU71</accession>
<protein>
    <submittedName>
        <fullName evidence="2">Lipoate-protein ligase A</fullName>
    </submittedName>
</protein>
<dbReference type="PATRIC" id="fig|1423776.4.peg.2400"/>
<dbReference type="InterPro" id="IPR050664">
    <property type="entry name" value="Octanoyltrans_LipM/LipL"/>
</dbReference>
<sequence>MKNEQLFSTLQVIDTPLTVDNQLAAFGMTNALLDLCGETNQAMLHFWTLPPTLILGLKDRRLPALSAALDTVTQSGYGHFIRNSGGLAVISDGGILNVSLFIPQTTAEHLSVDAGYELMKQLFLQTFPGQPIESYEITHSYCPGDYDLSINGRKIAGISQRRSPNALVVMAYLSVTGDQAFRGKLVRQFYETGLAGHTNDWDFPDVWPDSMINVEDALDQTLSLTQVKSAMLAAYQQQGITLDQQSLITQTQSPDFQARYSKELAKMQKRQLGI</sequence>
<dbReference type="RefSeq" id="WP_054702545.1">
    <property type="nucleotide sequence ID" value="NZ_AZEE01000017.1"/>
</dbReference>
<evidence type="ECO:0000259" key="1">
    <source>
        <dbReference type="PROSITE" id="PS51733"/>
    </source>
</evidence>
<gene>
    <name evidence="2" type="ORF">FD04_GL002366</name>
</gene>
<dbReference type="STRING" id="1423776.FD04_GL002366"/>
<dbReference type="SUPFAM" id="SSF55681">
    <property type="entry name" value="Class II aaRS and biotin synthetases"/>
    <property type="match status" value="1"/>
</dbReference>
<dbReference type="InterPro" id="IPR045864">
    <property type="entry name" value="aa-tRNA-synth_II/BPL/LPL"/>
</dbReference>
<dbReference type="GO" id="GO:0016874">
    <property type="term" value="F:ligase activity"/>
    <property type="evidence" value="ECO:0007669"/>
    <property type="project" value="UniProtKB-KW"/>
</dbReference>
<reference evidence="2 3" key="1">
    <citation type="journal article" date="2015" name="Genome Announc.">
        <title>Expanding the biotechnology potential of lactobacilli through comparative genomics of 213 strains and associated genera.</title>
        <authorList>
            <person name="Sun Z."/>
            <person name="Harris H.M."/>
            <person name="McCann A."/>
            <person name="Guo C."/>
            <person name="Argimon S."/>
            <person name="Zhang W."/>
            <person name="Yang X."/>
            <person name="Jeffery I.B."/>
            <person name="Cooney J.C."/>
            <person name="Kagawa T.F."/>
            <person name="Liu W."/>
            <person name="Song Y."/>
            <person name="Salvetti E."/>
            <person name="Wrobel A."/>
            <person name="Rasinkangas P."/>
            <person name="Parkhill J."/>
            <person name="Rea M.C."/>
            <person name="O'Sullivan O."/>
            <person name="Ritari J."/>
            <person name="Douillard F.P."/>
            <person name="Paul Ross R."/>
            <person name="Yang R."/>
            <person name="Briner A.E."/>
            <person name="Felis G.E."/>
            <person name="de Vos W.M."/>
            <person name="Barrangou R."/>
            <person name="Klaenhammer T.R."/>
            <person name="Caufield P.W."/>
            <person name="Cui Y."/>
            <person name="Zhang H."/>
            <person name="O'Toole P.W."/>
        </authorList>
    </citation>
    <scope>NUCLEOTIDE SEQUENCE [LARGE SCALE GENOMIC DNA]</scope>
    <source>
        <strain evidence="2 3">DSM 19909</strain>
    </source>
</reference>
<name>A0A0R1LU71_9LACO</name>